<dbReference type="Gene3D" id="3.40.630.30">
    <property type="match status" value="1"/>
</dbReference>
<evidence type="ECO:0000313" key="4">
    <source>
        <dbReference type="EMBL" id="NDV38637.1"/>
    </source>
</evidence>
<evidence type="ECO:0000256" key="2">
    <source>
        <dbReference type="ARBA" id="ARBA00023315"/>
    </source>
</evidence>
<name>A0A6B2LP75_9EUKA</name>
<keyword evidence="2" id="KW-0012">Acyltransferase</keyword>
<dbReference type="PANTHER" id="PTHR10908">
    <property type="entry name" value="SEROTONIN N-ACETYLTRANSFERASE"/>
    <property type="match status" value="1"/>
</dbReference>
<proteinExistence type="predicted"/>
<dbReference type="SUPFAM" id="SSF55729">
    <property type="entry name" value="Acyl-CoA N-acyltransferases (Nat)"/>
    <property type="match status" value="1"/>
</dbReference>
<feature type="domain" description="N-acetyltransferase" evidence="3">
    <location>
        <begin position="1"/>
        <end position="147"/>
    </location>
</feature>
<dbReference type="Pfam" id="PF00583">
    <property type="entry name" value="Acetyltransf_1"/>
    <property type="match status" value="1"/>
</dbReference>
<organism evidence="4">
    <name type="scientific">Arcella intermedia</name>
    <dbReference type="NCBI Taxonomy" id="1963864"/>
    <lineage>
        <taxon>Eukaryota</taxon>
        <taxon>Amoebozoa</taxon>
        <taxon>Tubulinea</taxon>
        <taxon>Elardia</taxon>
        <taxon>Arcellinida</taxon>
        <taxon>Sphaerothecina</taxon>
        <taxon>Arcellidae</taxon>
        <taxon>Arcella</taxon>
    </lineage>
</organism>
<dbReference type="PROSITE" id="PS51186">
    <property type="entry name" value="GNAT"/>
    <property type="match status" value="1"/>
</dbReference>
<dbReference type="AlphaFoldDB" id="A0A6B2LP75"/>
<sequence>MDSLESLSYPEDEAASRDTLAYRLKNAVEHFMVAKDEGGKLIGFVNGTASDEDQLTHQSMFKHVPNGKSLNIHSVVVVPELRRKGIALQMLLKYIQTQKQETSIQKIFLLTKSHLQNFYMKAGFTLVGPSAVHHGQEQWFEMTMTLRD</sequence>
<reference evidence="4" key="1">
    <citation type="journal article" date="2020" name="J. Eukaryot. Microbiol.">
        <title>De novo Sequencing, Assembly and Annotation of the Transcriptome for the Free-Living Testate Amoeba Arcella intermedia.</title>
        <authorList>
            <person name="Ribeiro G.M."/>
            <person name="Porfirio-Sousa A.L."/>
            <person name="Maurer-Alcala X.X."/>
            <person name="Katz L.A."/>
            <person name="Lahr D.J.G."/>
        </authorList>
    </citation>
    <scope>NUCLEOTIDE SEQUENCE</scope>
</reference>
<keyword evidence="1" id="KW-0808">Transferase</keyword>
<dbReference type="InterPro" id="IPR051635">
    <property type="entry name" value="SNAT-like"/>
</dbReference>
<dbReference type="PANTHER" id="PTHR10908:SF0">
    <property type="entry name" value="SEROTONIN N-ACETYLTRANSFERASE"/>
    <property type="match status" value="1"/>
</dbReference>
<dbReference type="InterPro" id="IPR016181">
    <property type="entry name" value="Acyl_CoA_acyltransferase"/>
</dbReference>
<dbReference type="EMBL" id="GIBP01009668">
    <property type="protein sequence ID" value="NDV38637.1"/>
    <property type="molecule type" value="Transcribed_RNA"/>
</dbReference>
<evidence type="ECO:0000256" key="1">
    <source>
        <dbReference type="ARBA" id="ARBA00022679"/>
    </source>
</evidence>
<accession>A0A6B2LP75</accession>
<dbReference type="InterPro" id="IPR000182">
    <property type="entry name" value="GNAT_dom"/>
</dbReference>
<dbReference type="GO" id="GO:0008080">
    <property type="term" value="F:N-acetyltransferase activity"/>
    <property type="evidence" value="ECO:0007669"/>
    <property type="project" value="UniProtKB-ARBA"/>
</dbReference>
<dbReference type="CDD" id="cd04301">
    <property type="entry name" value="NAT_SF"/>
    <property type="match status" value="1"/>
</dbReference>
<protein>
    <recommendedName>
        <fullName evidence="3">N-acetyltransferase domain-containing protein</fullName>
    </recommendedName>
</protein>
<evidence type="ECO:0000259" key="3">
    <source>
        <dbReference type="PROSITE" id="PS51186"/>
    </source>
</evidence>